<dbReference type="KEGG" id="skr:BRX40_17600"/>
<evidence type="ECO:0000313" key="2">
    <source>
        <dbReference type="EMBL" id="RSV03467.1"/>
    </source>
</evidence>
<evidence type="ECO:0000313" key="4">
    <source>
        <dbReference type="Proteomes" id="UP000286681"/>
    </source>
</evidence>
<name>A0A1L6JDI7_9SPHN</name>
<reference evidence="2 4" key="3">
    <citation type="submission" date="2018-07" db="EMBL/GenBank/DDBJ databases">
        <title>Genomic and Epidemiologic Investigation of an Indolent Hospital Outbreak.</title>
        <authorList>
            <person name="Johnson R.C."/>
            <person name="Deming C."/>
            <person name="Conlan S."/>
            <person name="Zellmer C.J."/>
            <person name="Michelin A.V."/>
            <person name="Lee-Lin S."/>
            <person name="Thomas P.J."/>
            <person name="Park M."/>
            <person name="Weingarten R.A."/>
            <person name="Less J."/>
            <person name="Dekker J.P."/>
            <person name="Frank K.M."/>
            <person name="Musser K.A."/>
            <person name="Mcquiston J.R."/>
            <person name="Henderson D.K."/>
            <person name="Lau A.F."/>
            <person name="Palmore T.N."/>
            <person name="Segre J.A."/>
        </authorList>
    </citation>
    <scope>NUCLEOTIDE SEQUENCE [LARGE SCALE GENOMIC DNA]</scope>
    <source>
        <strain evidence="2 4">SK-NIH.Env10_0317</strain>
    </source>
</reference>
<dbReference type="Proteomes" id="UP000185161">
    <property type="component" value="Chromosome"/>
</dbReference>
<evidence type="ECO:0008006" key="5">
    <source>
        <dbReference type="Google" id="ProtNLM"/>
    </source>
</evidence>
<evidence type="ECO:0000313" key="1">
    <source>
        <dbReference type="EMBL" id="APR53984.1"/>
    </source>
</evidence>
<accession>A0A1L6JDI7</accession>
<dbReference type="GeneID" id="44134374"/>
<organism evidence="1 3">
    <name type="scientific">Sphingomonas koreensis</name>
    <dbReference type="NCBI Taxonomy" id="93064"/>
    <lineage>
        <taxon>Bacteria</taxon>
        <taxon>Pseudomonadati</taxon>
        <taxon>Pseudomonadota</taxon>
        <taxon>Alphaproteobacteria</taxon>
        <taxon>Sphingomonadales</taxon>
        <taxon>Sphingomonadaceae</taxon>
        <taxon>Sphingomonas</taxon>
    </lineage>
</organism>
<dbReference type="AlphaFoldDB" id="A0A1L6JDI7"/>
<sequence>MPALLRTELATASRERLLRYLAAAIHGYTVMARDPDAGSEQRAGLNNRVHYLAGHLMALTNQEEPLTAGRLDGIMEHVAALNVRLADSIRIELNK</sequence>
<dbReference type="STRING" id="93064.BRX40_17600"/>
<dbReference type="EMBL" id="CP018820">
    <property type="protein sequence ID" value="APR53984.1"/>
    <property type="molecule type" value="Genomic_DNA"/>
</dbReference>
<gene>
    <name evidence="1" type="ORF">BRX40_17600</name>
    <name evidence="2" type="ORF">CA257_09605</name>
</gene>
<proteinExistence type="predicted"/>
<dbReference type="RefSeq" id="WP_075152495.1">
    <property type="nucleotide sequence ID" value="NZ_CP018820.1"/>
</dbReference>
<dbReference type="Proteomes" id="UP000286681">
    <property type="component" value="Unassembled WGS sequence"/>
</dbReference>
<keyword evidence="3" id="KW-1185">Reference proteome</keyword>
<dbReference type="EMBL" id="QQWO01000007">
    <property type="protein sequence ID" value="RSV03467.1"/>
    <property type="molecule type" value="Genomic_DNA"/>
</dbReference>
<protein>
    <recommendedName>
        <fullName evidence="5">Flagellar protein FliS</fullName>
    </recommendedName>
</protein>
<evidence type="ECO:0000313" key="3">
    <source>
        <dbReference type="Proteomes" id="UP000185161"/>
    </source>
</evidence>
<reference evidence="1" key="1">
    <citation type="submission" date="2016-12" db="EMBL/GenBank/DDBJ databases">
        <title>Whole genome sequencing of Sphingomonas koreensis.</title>
        <authorList>
            <person name="Conlan S."/>
            <person name="Thomas P.J."/>
            <person name="Mullikin J."/>
            <person name="Palmore T.N."/>
            <person name="Frank K.M."/>
            <person name="Segre J.A."/>
        </authorList>
    </citation>
    <scope>NUCLEOTIDE SEQUENCE</scope>
    <source>
        <strain evidence="1">ABOJV</strain>
    </source>
</reference>
<dbReference type="OrthoDB" id="7605554at2"/>
<reference evidence="3" key="2">
    <citation type="submission" date="2016-12" db="EMBL/GenBank/DDBJ databases">
        <title>Whole genome sequencing of Sphingomonas sp. ABOJV.</title>
        <authorList>
            <person name="Conlan S."/>
            <person name="Thomas P.J."/>
            <person name="Mullikin J."/>
            <person name="Palmore T.N."/>
            <person name="Frank K.M."/>
            <person name="Segre J.A."/>
        </authorList>
    </citation>
    <scope>NUCLEOTIDE SEQUENCE [LARGE SCALE GENOMIC DNA]</scope>
    <source>
        <strain evidence="3">ABOJV</strain>
    </source>
</reference>